<proteinExistence type="predicted"/>
<evidence type="ECO:0008006" key="3">
    <source>
        <dbReference type="Google" id="ProtNLM"/>
    </source>
</evidence>
<evidence type="ECO:0000313" key="1">
    <source>
        <dbReference type="EMBL" id="QKF93720.1"/>
    </source>
</evidence>
<sequence>MIWKCKNNHIFINTYARVQRGFWCSHPDCNFYNIQFLKDIASKKGGKCLSTKFVGMTSKYLWECACGNQWYAFANSINKKNGTWCPKCNGTTKLTIEDGKKLAENRGGKCLSAEYISYSTKLKWECEFGHIWEATYQSINKHWCTECSKSISYNERLSRELLNKMFNKNFINIKPTWLINQETNKLLEIDMYCDNLKLGFEYQGKQHYEFCKRFHKTHENFIKQQNRDKLKFTLCNNHGITLLYIPYYIKPNNLQKYIIDLCEKNEINIPHKEHIDIKAINIFKSRYVKLFNNIKEISTNKRGECLSTTYTPDIPMKFKCEFNHIWETKPRNIETGSWCLECYKTRQKGHTIESINKNIEEYNCECISDKYTNNCSKLKWKCNKCNFIWECDLSSMLKRKKKGYFCSKCYFV</sequence>
<dbReference type="Gene3D" id="3.40.960.10">
    <property type="entry name" value="VSR Endonuclease"/>
    <property type="match status" value="1"/>
</dbReference>
<reference evidence="1 2" key="1">
    <citation type="submission" date="2020-04" db="EMBL/GenBank/DDBJ databases">
        <title>Advantages and limits of metagenomic assembly and binning of a giant virus.</title>
        <authorList>
            <person name="Schulz F."/>
            <person name="Andreani J."/>
            <person name="Francis R."/>
            <person name="Boudjemaa H."/>
            <person name="Bou Khalil J.Y."/>
            <person name="Lee J."/>
            <person name="La Scola B."/>
            <person name="Woyke T."/>
        </authorList>
    </citation>
    <scope>NUCLEOTIDE SEQUENCE [LARGE SCALE GENOMIC DNA]</scope>
    <source>
        <strain evidence="1 2">FV1/VV64</strain>
    </source>
</reference>
<protein>
    <recommendedName>
        <fullName evidence="3">Zinc-ribbon domain-containing protein</fullName>
    </recommendedName>
</protein>
<evidence type="ECO:0000313" key="2">
    <source>
        <dbReference type="Proteomes" id="UP001162001"/>
    </source>
</evidence>
<gene>
    <name evidence="1" type="ORF">Fadolivirus_1_262</name>
</gene>
<keyword evidence="2" id="KW-1185">Reference proteome</keyword>
<organism evidence="1 2">
    <name type="scientific">Fadolivirus FV1/VV64</name>
    <dbReference type="NCBI Taxonomy" id="3070911"/>
    <lineage>
        <taxon>Viruses</taxon>
        <taxon>Varidnaviria</taxon>
        <taxon>Bamfordvirae</taxon>
        <taxon>Nucleocytoviricota</taxon>
        <taxon>Megaviricetes</taxon>
        <taxon>Imitervirales</taxon>
        <taxon>Mimiviridae</taxon>
        <taxon>Klosneuvirinae</taxon>
        <taxon>Fadolivirus</taxon>
        <taxon>Fadolivirus algeromassiliense</taxon>
    </lineage>
</organism>
<accession>A0A7D3QWM9</accession>
<dbReference type="Proteomes" id="UP001162001">
    <property type="component" value="Segment"/>
</dbReference>
<dbReference type="EMBL" id="MT418680">
    <property type="protein sequence ID" value="QKF93720.1"/>
    <property type="molecule type" value="Genomic_DNA"/>
</dbReference>
<name>A0A7D3QWM9_9VIRU</name>